<proteinExistence type="predicted"/>
<protein>
    <recommendedName>
        <fullName evidence="2">GAF domain-containing protein</fullName>
    </recommendedName>
</protein>
<gene>
    <name evidence="3" type="ORF">TL16_g07095</name>
</gene>
<dbReference type="InterPro" id="IPR029016">
    <property type="entry name" value="GAF-like_dom_sf"/>
</dbReference>
<feature type="region of interest" description="Disordered" evidence="1">
    <location>
        <begin position="1"/>
        <end position="65"/>
    </location>
</feature>
<sequence length="363" mass="40628">MVRDNTSADTLTGSDVPSLPSPSADQGHGKRVPAPRKVSLPSPRADDQLPSSFGKRVRSLSMDEAEGQVHRTYHTKSAVELPQVQTIAERKKQRDTVAARVAQNRQISLNKMKQARSHAKDKGEKLMQIKSAVFDANEITSPEQSKLAAKVRKQVQKYDLRKAKEAKLAAKNENRRRSISLGEIEFGGGAMRFVEAITDEVTAKERREEYGNKAQRESNTKDNLYHVGREILIFDGATLKVERASIMFLDRMTDEFFFYTSAHTTFRFNKKKGIAGWVYKTGLVVNIDNAYEDERFNKEVDAESGFVTRNILCCPIMCNGNVLAILQFVNKKAGAEFDTEDVKLVKETADRLGQVVADALALL</sequence>
<feature type="compositionally biased region" description="Polar residues" evidence="1">
    <location>
        <begin position="1"/>
        <end position="15"/>
    </location>
</feature>
<reference evidence="4" key="1">
    <citation type="journal article" date="2023" name="Commun. Biol.">
        <title>Genome analysis of Parmales, the sister group of diatoms, reveals the evolutionary specialization of diatoms from phago-mixotrophs to photoautotrophs.</title>
        <authorList>
            <person name="Ban H."/>
            <person name="Sato S."/>
            <person name="Yoshikawa S."/>
            <person name="Yamada K."/>
            <person name="Nakamura Y."/>
            <person name="Ichinomiya M."/>
            <person name="Sato N."/>
            <person name="Blanc-Mathieu R."/>
            <person name="Endo H."/>
            <person name="Kuwata A."/>
            <person name="Ogata H."/>
        </authorList>
    </citation>
    <scope>NUCLEOTIDE SEQUENCE [LARGE SCALE GENOMIC DNA]</scope>
</reference>
<organism evidence="3 4">
    <name type="scientific">Triparma laevis f. inornata</name>
    <dbReference type="NCBI Taxonomy" id="1714386"/>
    <lineage>
        <taxon>Eukaryota</taxon>
        <taxon>Sar</taxon>
        <taxon>Stramenopiles</taxon>
        <taxon>Ochrophyta</taxon>
        <taxon>Bolidophyceae</taxon>
        <taxon>Parmales</taxon>
        <taxon>Triparmaceae</taxon>
        <taxon>Triparma</taxon>
    </lineage>
</organism>
<dbReference type="SUPFAM" id="SSF55781">
    <property type="entry name" value="GAF domain-like"/>
    <property type="match status" value="1"/>
</dbReference>
<evidence type="ECO:0000313" key="4">
    <source>
        <dbReference type="Proteomes" id="UP001162640"/>
    </source>
</evidence>
<dbReference type="Proteomes" id="UP001162640">
    <property type="component" value="Unassembled WGS sequence"/>
</dbReference>
<evidence type="ECO:0000256" key="1">
    <source>
        <dbReference type="SAM" id="MobiDB-lite"/>
    </source>
</evidence>
<dbReference type="Pfam" id="PF01590">
    <property type="entry name" value="GAF"/>
    <property type="match status" value="1"/>
</dbReference>
<dbReference type="AlphaFoldDB" id="A0A9W7ARP4"/>
<dbReference type="InterPro" id="IPR003018">
    <property type="entry name" value="GAF"/>
</dbReference>
<comment type="caution">
    <text evidence="3">The sequence shown here is derived from an EMBL/GenBank/DDBJ whole genome shotgun (WGS) entry which is preliminary data.</text>
</comment>
<evidence type="ECO:0000313" key="3">
    <source>
        <dbReference type="EMBL" id="GMH76469.1"/>
    </source>
</evidence>
<dbReference type="Gene3D" id="3.30.450.40">
    <property type="match status" value="1"/>
</dbReference>
<evidence type="ECO:0000259" key="2">
    <source>
        <dbReference type="SMART" id="SM00065"/>
    </source>
</evidence>
<accession>A0A9W7ARP4</accession>
<name>A0A9W7ARP4_9STRA</name>
<feature type="domain" description="GAF" evidence="2">
    <location>
        <begin position="220"/>
        <end position="362"/>
    </location>
</feature>
<dbReference type="EMBL" id="BLQM01000221">
    <property type="protein sequence ID" value="GMH76469.1"/>
    <property type="molecule type" value="Genomic_DNA"/>
</dbReference>
<dbReference type="SMART" id="SM00065">
    <property type="entry name" value="GAF"/>
    <property type="match status" value="1"/>
</dbReference>